<gene>
    <name evidence="1" type="ORF">QFC19_003303</name>
</gene>
<organism evidence="1 2">
    <name type="scientific">Naganishia cerealis</name>
    <dbReference type="NCBI Taxonomy" id="610337"/>
    <lineage>
        <taxon>Eukaryota</taxon>
        <taxon>Fungi</taxon>
        <taxon>Dikarya</taxon>
        <taxon>Basidiomycota</taxon>
        <taxon>Agaricomycotina</taxon>
        <taxon>Tremellomycetes</taxon>
        <taxon>Filobasidiales</taxon>
        <taxon>Filobasidiaceae</taxon>
        <taxon>Naganishia</taxon>
    </lineage>
</organism>
<proteinExistence type="predicted"/>
<protein>
    <submittedName>
        <fullName evidence="1">Uncharacterized protein</fullName>
    </submittedName>
</protein>
<evidence type="ECO:0000313" key="2">
    <source>
        <dbReference type="Proteomes" id="UP001241377"/>
    </source>
</evidence>
<accession>A0ACC2W2P4</accession>
<dbReference type="EMBL" id="JASBWR010000031">
    <property type="protein sequence ID" value="KAJ9105968.1"/>
    <property type="molecule type" value="Genomic_DNA"/>
</dbReference>
<evidence type="ECO:0000313" key="1">
    <source>
        <dbReference type="EMBL" id="KAJ9105968.1"/>
    </source>
</evidence>
<comment type="caution">
    <text evidence="1">The sequence shown here is derived from an EMBL/GenBank/DDBJ whole genome shotgun (WGS) entry which is preliminary data.</text>
</comment>
<reference evidence="1" key="1">
    <citation type="submission" date="2023-04" db="EMBL/GenBank/DDBJ databases">
        <title>Draft Genome sequencing of Naganishia species isolated from polar environments using Oxford Nanopore Technology.</title>
        <authorList>
            <person name="Leo P."/>
            <person name="Venkateswaran K."/>
        </authorList>
    </citation>
    <scope>NUCLEOTIDE SEQUENCE</scope>
    <source>
        <strain evidence="1">MNA-CCFEE 5261</strain>
    </source>
</reference>
<dbReference type="Proteomes" id="UP001241377">
    <property type="component" value="Unassembled WGS sequence"/>
</dbReference>
<name>A0ACC2W2P4_9TREE</name>
<keyword evidence="2" id="KW-1185">Reference proteome</keyword>
<sequence>MASTRTIAAVSHPNRPAMMASPADGQDERLLARHAAARYGATGSTVGSDRSQSSASSSASSMGGANLADGHQQRKSPFSIGVLASISVQALRRPIHRGVLIVLDAALGSTGSSSYRRHPNAADHDGTGKTAEQGVVVRAVPAGLGNADEALPGDEHGTTRDAEDAVVIVGDDQDTITDDDDDDDDDEQSDASADEEDLTTKIAILERLRGRRAYWYNIEPIYTRHSHRAPSGGDGQRPPFPPTADEGSERHHHRLFPLIVFAVVGTHVVVSLVWSLGVRKAGIGAVTWGVGFQQSLIVSLGALFAGLGA</sequence>